<dbReference type="InterPro" id="IPR000014">
    <property type="entry name" value="PAS"/>
</dbReference>
<dbReference type="InterPro" id="IPR036097">
    <property type="entry name" value="HisK_dim/P_sf"/>
</dbReference>
<dbReference type="CDD" id="cd16922">
    <property type="entry name" value="HATPase_EvgS-ArcB-TorS-like"/>
    <property type="match status" value="1"/>
</dbReference>
<accession>A0AAN6LV62</accession>
<dbReference type="InterPro" id="IPR011006">
    <property type="entry name" value="CheY-like_superfamily"/>
</dbReference>
<dbReference type="Pfam" id="PF02518">
    <property type="entry name" value="HATPase_c"/>
    <property type="match status" value="1"/>
</dbReference>
<dbReference type="SUPFAM" id="SSF47384">
    <property type="entry name" value="Homodimeric domain of signal transducing histidine kinase"/>
    <property type="match status" value="1"/>
</dbReference>
<dbReference type="EMBL" id="WVTA01000010">
    <property type="protein sequence ID" value="KAK3203698.1"/>
    <property type="molecule type" value="Genomic_DNA"/>
</dbReference>
<protein>
    <recommendedName>
        <fullName evidence="2">histidine kinase</fullName>
        <ecNumber evidence="2">2.7.13.3</ecNumber>
    </recommendedName>
</protein>
<evidence type="ECO:0000256" key="5">
    <source>
        <dbReference type="ARBA" id="ARBA00022777"/>
    </source>
</evidence>
<sequence>MAEPSSRLHPTTELADYSEHDLDDEALTELSTISLCEFLDQDPRPTFVLDLDSDHLDYGETKQSIRPIFCNNALRLHDRLLDHVTGLSTKGAADTPHRTSFNNFKAWATGVSDFDDSRDVFPQTFLYEGLLWTGSTTRQRWRLVSGIKWHEGAHDSHGELYGQQHPFTDATVEPKAQNEPAKITSPAVATTATVIASEPQAKTVRSDVELTVRSSTLVSSAPTYPEDKNGRTSNPPTSGSASNDTSGSGASIPLASPAEGVPDWTVENPRGVLTEHMTFARNVNWSATPLGPMSSWSVQFREIANLLMSNPHPASLFWGEELTMLYNEAYKNEVAGNKHPDLMGTGFSGPFSELWDGVGPIFRECARTGKSVRKENDYLPIERYGYLEETFFSWSFTPIYGGTKRRERLAETRSIKHFWQCVIEGLQDNPYDIPFALLYSITDSDDADTASHSSDSTISLKTCLLEGAIGIPEGHVASPPKLDLKRSKEGFIPAFREAMRTREPTILHRRNGTFPDELTEGIKWRGYGDPCKEAIIIPVRPTNGENVFAFLLIGINPRRAFDEEYKAFVHMLNRQLTNSLASFLLFEEEVRKNRNAAEVATLQREQLSQQLEVQASRMRRMTELSPLGMYLFSPDGVLLEANERYYEMTGHDRYDESPFAFLNAMDDDSRKRAGEVWPQLMVDPKMRQQELRFTKSNFVSRDLSGDPIDFWVLATSQPEIGSDGKVRSIMGSIADISHLKWAQGLQDQRLRDAEETKRQQNEFIDITSHEMRNPLSAILICADDIRESLSQHLFANSDAKVVEECIDAANNIALCVQHQKSIVDDILTVSKLDSNLLLITPTPVQPTSIIHRAMSMFKPEVQAKDIDFSFHPHESLKRLDIDWVNLDPGRLLQITVNLITNAIKFTANSSERAIRVHLGASNGQPHTEGFDYVPSRAGEDWGDGERIYIRVRVEDTGCGLTADEKRLLFERFTQASPRTHATYGGSGLGLFISRQLAELHGGQIGVSSEAGVGSTFAFFIQGRRTTAPKRPLMLGPAPLVGQSEKTAAHTSLRSNSSPAAIPTATPVRKGKDNGDLAILIVEDNMVNQKVLEKQLQKVGCATYTADNGLLALEVLSTTSFQDPAGRPLSVILMDLEMPEMDGLTAIGRIRDMEREGVLKGHVPVIAVTANVRDEQTKAAIEAGMDDVVSKPFRVPELLAKIRAVLARLGVAVERPIEE</sequence>
<dbReference type="SMART" id="SM00448">
    <property type="entry name" value="REC"/>
    <property type="match status" value="1"/>
</dbReference>
<evidence type="ECO:0000259" key="9">
    <source>
        <dbReference type="PROSITE" id="PS50110"/>
    </source>
</evidence>
<dbReference type="GO" id="GO:0009927">
    <property type="term" value="F:histidine phosphotransfer kinase activity"/>
    <property type="evidence" value="ECO:0007669"/>
    <property type="project" value="TreeGrafter"/>
</dbReference>
<evidence type="ECO:0000259" key="8">
    <source>
        <dbReference type="PROSITE" id="PS50109"/>
    </source>
</evidence>
<dbReference type="SUPFAM" id="SSF55874">
    <property type="entry name" value="ATPase domain of HSP90 chaperone/DNA topoisomerase II/histidine kinase"/>
    <property type="match status" value="1"/>
</dbReference>
<dbReference type="InterPro" id="IPR005467">
    <property type="entry name" value="His_kinase_dom"/>
</dbReference>
<evidence type="ECO:0000256" key="4">
    <source>
        <dbReference type="ARBA" id="ARBA00022679"/>
    </source>
</evidence>
<dbReference type="SUPFAM" id="SSF55785">
    <property type="entry name" value="PYP-like sensor domain (PAS domain)"/>
    <property type="match status" value="1"/>
</dbReference>
<dbReference type="PRINTS" id="PR00344">
    <property type="entry name" value="BCTRLSENSOR"/>
</dbReference>
<dbReference type="PANTHER" id="PTHR43047">
    <property type="entry name" value="TWO-COMPONENT HISTIDINE PROTEIN KINASE"/>
    <property type="match status" value="1"/>
</dbReference>
<feature type="modified residue" description="4-aspartylphosphate" evidence="6">
    <location>
        <position position="1134"/>
    </location>
</feature>
<evidence type="ECO:0000256" key="2">
    <source>
        <dbReference type="ARBA" id="ARBA00012438"/>
    </source>
</evidence>
<dbReference type="SMART" id="SM00387">
    <property type="entry name" value="HATPase_c"/>
    <property type="match status" value="1"/>
</dbReference>
<dbReference type="CDD" id="cd00082">
    <property type="entry name" value="HisKA"/>
    <property type="match status" value="1"/>
</dbReference>
<keyword evidence="5" id="KW-0418">Kinase</keyword>
<dbReference type="Gene3D" id="3.30.565.10">
    <property type="entry name" value="Histidine kinase-like ATPase, C-terminal domain"/>
    <property type="match status" value="1"/>
</dbReference>
<dbReference type="InterPro" id="IPR001789">
    <property type="entry name" value="Sig_transdc_resp-reg_receiver"/>
</dbReference>
<dbReference type="InterPro" id="IPR003661">
    <property type="entry name" value="HisK_dim/P_dom"/>
</dbReference>
<evidence type="ECO:0000256" key="1">
    <source>
        <dbReference type="ARBA" id="ARBA00000085"/>
    </source>
</evidence>
<evidence type="ECO:0000256" key="6">
    <source>
        <dbReference type="PROSITE-ProRule" id="PRU00169"/>
    </source>
</evidence>
<evidence type="ECO:0000256" key="7">
    <source>
        <dbReference type="SAM" id="MobiDB-lite"/>
    </source>
</evidence>
<dbReference type="Gene3D" id="3.30.450.20">
    <property type="entry name" value="PAS domain"/>
    <property type="match status" value="2"/>
</dbReference>
<feature type="region of interest" description="Disordered" evidence="7">
    <location>
        <begin position="216"/>
        <end position="266"/>
    </location>
</feature>
<dbReference type="InterPro" id="IPR036890">
    <property type="entry name" value="HATPase_C_sf"/>
</dbReference>
<dbReference type="Pfam" id="PF13188">
    <property type="entry name" value="PAS_8"/>
    <property type="match status" value="1"/>
</dbReference>
<dbReference type="GO" id="GO:0000155">
    <property type="term" value="F:phosphorelay sensor kinase activity"/>
    <property type="evidence" value="ECO:0007669"/>
    <property type="project" value="InterPro"/>
</dbReference>
<dbReference type="Gene3D" id="1.10.287.130">
    <property type="match status" value="1"/>
</dbReference>
<dbReference type="Pfam" id="PF00512">
    <property type="entry name" value="HisKA"/>
    <property type="match status" value="1"/>
</dbReference>
<keyword evidence="3 6" id="KW-0597">Phosphoprotein</keyword>
<dbReference type="SMART" id="SM00388">
    <property type="entry name" value="HisKA"/>
    <property type="match status" value="1"/>
</dbReference>
<keyword evidence="11" id="KW-1185">Reference proteome</keyword>
<keyword evidence="4" id="KW-0808">Transferase</keyword>
<gene>
    <name evidence="10" type="ORF">GRF29_106g374843</name>
</gene>
<evidence type="ECO:0000256" key="3">
    <source>
        <dbReference type="ARBA" id="ARBA00022553"/>
    </source>
</evidence>
<dbReference type="Pfam" id="PF26131">
    <property type="entry name" value="PAS-like"/>
    <property type="match status" value="1"/>
</dbReference>
<dbReference type="Proteomes" id="UP001280581">
    <property type="component" value="Unassembled WGS sequence"/>
</dbReference>
<dbReference type="InterPro" id="IPR058846">
    <property type="entry name" value="PAS-like"/>
</dbReference>
<dbReference type="PANTHER" id="PTHR43047:SF72">
    <property type="entry name" value="OSMOSENSING HISTIDINE PROTEIN KINASE SLN1"/>
    <property type="match status" value="1"/>
</dbReference>
<dbReference type="AlphaFoldDB" id="A0AAN6LV62"/>
<dbReference type="InterPro" id="IPR035965">
    <property type="entry name" value="PAS-like_dom_sf"/>
</dbReference>
<evidence type="ECO:0000313" key="10">
    <source>
        <dbReference type="EMBL" id="KAK3203698.1"/>
    </source>
</evidence>
<dbReference type="CDD" id="cd17546">
    <property type="entry name" value="REC_hyHK_CKI1_RcsC-like"/>
    <property type="match status" value="1"/>
</dbReference>
<dbReference type="InterPro" id="IPR003594">
    <property type="entry name" value="HATPase_dom"/>
</dbReference>
<organism evidence="10 11">
    <name type="scientific">Pseudopithomyces chartarum</name>
    <dbReference type="NCBI Taxonomy" id="1892770"/>
    <lineage>
        <taxon>Eukaryota</taxon>
        <taxon>Fungi</taxon>
        <taxon>Dikarya</taxon>
        <taxon>Ascomycota</taxon>
        <taxon>Pezizomycotina</taxon>
        <taxon>Dothideomycetes</taxon>
        <taxon>Pleosporomycetidae</taxon>
        <taxon>Pleosporales</taxon>
        <taxon>Massarineae</taxon>
        <taxon>Didymosphaeriaceae</taxon>
        <taxon>Pseudopithomyces</taxon>
    </lineage>
</organism>
<feature type="compositionally biased region" description="Polar residues" evidence="7">
    <location>
        <begin position="231"/>
        <end position="249"/>
    </location>
</feature>
<dbReference type="InterPro" id="IPR004358">
    <property type="entry name" value="Sig_transdc_His_kin-like_C"/>
</dbReference>
<feature type="domain" description="Histidine kinase" evidence="8">
    <location>
        <begin position="766"/>
        <end position="1024"/>
    </location>
</feature>
<dbReference type="CDD" id="cd00130">
    <property type="entry name" value="PAS"/>
    <property type="match status" value="1"/>
</dbReference>
<comment type="caution">
    <text evidence="10">The sequence shown here is derived from an EMBL/GenBank/DDBJ whole genome shotgun (WGS) entry which is preliminary data.</text>
</comment>
<dbReference type="PROSITE" id="PS50110">
    <property type="entry name" value="RESPONSE_REGULATORY"/>
    <property type="match status" value="1"/>
</dbReference>
<name>A0AAN6LV62_9PLEO</name>
<dbReference type="GO" id="GO:0005886">
    <property type="term" value="C:plasma membrane"/>
    <property type="evidence" value="ECO:0007669"/>
    <property type="project" value="TreeGrafter"/>
</dbReference>
<comment type="catalytic activity">
    <reaction evidence="1">
        <text>ATP + protein L-histidine = ADP + protein N-phospho-L-histidine.</text>
        <dbReference type="EC" id="2.7.13.3"/>
    </reaction>
</comment>
<feature type="domain" description="Response regulatory" evidence="9">
    <location>
        <begin position="1077"/>
        <end position="1205"/>
    </location>
</feature>
<dbReference type="EC" id="2.7.13.3" evidence="2"/>
<dbReference type="SUPFAM" id="SSF52172">
    <property type="entry name" value="CheY-like"/>
    <property type="match status" value="1"/>
</dbReference>
<dbReference type="PROSITE" id="PS50109">
    <property type="entry name" value="HIS_KIN"/>
    <property type="match status" value="1"/>
</dbReference>
<reference evidence="10 11" key="1">
    <citation type="submission" date="2021-02" db="EMBL/GenBank/DDBJ databases">
        <title>Genome assembly of Pseudopithomyces chartarum.</title>
        <authorList>
            <person name="Jauregui R."/>
            <person name="Singh J."/>
            <person name="Voisey C."/>
        </authorList>
    </citation>
    <scope>NUCLEOTIDE SEQUENCE [LARGE SCALE GENOMIC DNA]</scope>
    <source>
        <strain evidence="10 11">AGR01</strain>
    </source>
</reference>
<dbReference type="Pfam" id="PF00072">
    <property type="entry name" value="Response_reg"/>
    <property type="match status" value="1"/>
</dbReference>
<evidence type="ECO:0000313" key="11">
    <source>
        <dbReference type="Proteomes" id="UP001280581"/>
    </source>
</evidence>
<proteinExistence type="predicted"/>
<dbReference type="Gene3D" id="3.40.50.2300">
    <property type="match status" value="1"/>
</dbReference>